<keyword evidence="5 12" id="KW-0132">Cell division</keyword>
<dbReference type="OrthoDB" id="9767721at2"/>
<dbReference type="Pfam" id="PF05698">
    <property type="entry name" value="Trigger_C"/>
    <property type="match status" value="1"/>
</dbReference>
<name>A0A4Q1RJW5_9FIRM</name>
<evidence type="ECO:0000256" key="14">
    <source>
        <dbReference type="SAM" id="SignalP"/>
    </source>
</evidence>
<evidence type="ECO:0000313" key="17">
    <source>
        <dbReference type="Proteomes" id="UP000290106"/>
    </source>
</evidence>
<dbReference type="RefSeq" id="WP_022400185.1">
    <property type="nucleotide sequence ID" value="NZ_DAWBJR010000034.1"/>
</dbReference>
<gene>
    <name evidence="16" type="primary">tig</name>
    <name evidence="16" type="ORF">ETP43_13070</name>
</gene>
<dbReference type="Gene3D" id="3.10.50.40">
    <property type="match status" value="1"/>
</dbReference>
<dbReference type="SUPFAM" id="SSF109998">
    <property type="entry name" value="Triger factor/SurA peptide-binding domain-like"/>
    <property type="match status" value="1"/>
</dbReference>
<dbReference type="GO" id="GO:0051301">
    <property type="term" value="P:cell division"/>
    <property type="evidence" value="ECO:0007669"/>
    <property type="project" value="UniProtKB-KW"/>
</dbReference>
<feature type="region of interest" description="Disordered" evidence="13">
    <location>
        <begin position="23"/>
        <end position="63"/>
    </location>
</feature>
<evidence type="ECO:0000256" key="8">
    <source>
        <dbReference type="ARBA" id="ARBA00023235"/>
    </source>
</evidence>
<dbReference type="Pfam" id="PF00254">
    <property type="entry name" value="FKBP_C"/>
    <property type="match status" value="1"/>
</dbReference>
<feature type="compositionally biased region" description="Acidic residues" evidence="13">
    <location>
        <begin position="38"/>
        <end position="56"/>
    </location>
</feature>
<keyword evidence="8 11" id="KW-0413">Isomerase</keyword>
<dbReference type="GO" id="GO:0006457">
    <property type="term" value="P:protein folding"/>
    <property type="evidence" value="ECO:0007669"/>
    <property type="project" value="InterPro"/>
</dbReference>
<dbReference type="Gene3D" id="1.10.3120.10">
    <property type="entry name" value="Trigger factor, C-terminal domain"/>
    <property type="match status" value="1"/>
</dbReference>
<sequence>MKKRAIMISMLLVMALSVTGCSQKTATKNDDTKTEETASTDDAEQTDSDSEEDTSEDSPTTAELMADIDVEKCVTLGDYKGITVEKTIQSVTDEDVQNEIDDALASYPVEVDRTAKEGDTVNIDYVGKIDGTEFDGGSDQGADLKLGSGKFIDGFEDGLIGAKKGETRTLDLTFPEDYTQDLAGKAVEFTVTVNAVKEPLTEPTDQWVADNIEGYDNVADYKAGIRSDQEENNEQTAENQVRYSAWTQVVENCTINEYPDSLVEIGKNLYVQQVETYAKYAGMELDAYIESSGLSQDEYESNKEEYGKNVAAQALVCQAICDKEGFAIGDDAYKEALDKMLTEYGCTEDELIQTYGQDNVEQSIMLNRVSDLILANANVTEVQADSSSDSTEDSSAN</sequence>
<comment type="caution">
    <text evidence="16">The sequence shown here is derived from an EMBL/GenBank/DDBJ whole genome shotgun (WGS) entry which is preliminary data.</text>
</comment>
<dbReference type="SUPFAM" id="SSF54534">
    <property type="entry name" value="FKBP-like"/>
    <property type="match status" value="1"/>
</dbReference>
<dbReference type="InterPro" id="IPR008881">
    <property type="entry name" value="Trigger_fac_ribosome-bd_bac"/>
</dbReference>
<evidence type="ECO:0000256" key="3">
    <source>
        <dbReference type="ARBA" id="ARBA00005464"/>
    </source>
</evidence>
<protein>
    <recommendedName>
        <fullName evidence="4 12">Trigger factor</fullName>
    </recommendedName>
</protein>
<dbReference type="Proteomes" id="UP000290106">
    <property type="component" value="Unassembled WGS sequence"/>
</dbReference>
<dbReference type="FunFam" id="3.10.50.40:FF:000001">
    <property type="entry name" value="Trigger factor"/>
    <property type="match status" value="1"/>
</dbReference>
<dbReference type="InterPro" id="IPR005215">
    <property type="entry name" value="Trig_fac"/>
</dbReference>
<comment type="similarity">
    <text evidence="3 12">Belongs to the FKBP-type PPIase family. Tig subfamily.</text>
</comment>
<dbReference type="InterPro" id="IPR027304">
    <property type="entry name" value="Trigger_fact/SurA_dom_sf"/>
</dbReference>
<feature type="compositionally biased region" description="Basic and acidic residues" evidence="13">
    <location>
        <begin position="27"/>
        <end position="36"/>
    </location>
</feature>
<evidence type="ECO:0000256" key="10">
    <source>
        <dbReference type="ARBA" id="ARBA00024849"/>
    </source>
</evidence>
<evidence type="ECO:0000256" key="9">
    <source>
        <dbReference type="ARBA" id="ARBA00023306"/>
    </source>
</evidence>
<organism evidence="16 17">
    <name type="scientific">Blautia faecicola</name>
    <dbReference type="NCBI Taxonomy" id="2509240"/>
    <lineage>
        <taxon>Bacteria</taxon>
        <taxon>Bacillati</taxon>
        <taxon>Bacillota</taxon>
        <taxon>Clostridia</taxon>
        <taxon>Lachnospirales</taxon>
        <taxon>Lachnospiraceae</taxon>
        <taxon>Blautia</taxon>
    </lineage>
</organism>
<dbReference type="NCBIfam" id="TIGR00115">
    <property type="entry name" value="tig"/>
    <property type="match status" value="1"/>
</dbReference>
<feature type="chain" id="PRO_5039318832" description="Trigger factor" evidence="14">
    <location>
        <begin position="21"/>
        <end position="397"/>
    </location>
</feature>
<dbReference type="Pfam" id="PF05697">
    <property type="entry name" value="Trigger_N"/>
    <property type="match status" value="1"/>
</dbReference>
<dbReference type="GO" id="GO:0005737">
    <property type="term" value="C:cytoplasm"/>
    <property type="evidence" value="ECO:0007669"/>
    <property type="project" value="UniProtKB-SubCell"/>
</dbReference>
<dbReference type="GO" id="GO:0003755">
    <property type="term" value="F:peptidyl-prolyl cis-trans isomerase activity"/>
    <property type="evidence" value="ECO:0007669"/>
    <property type="project" value="UniProtKB-KW"/>
</dbReference>
<evidence type="ECO:0000256" key="6">
    <source>
        <dbReference type="ARBA" id="ARBA00023110"/>
    </source>
</evidence>
<evidence type="ECO:0000256" key="13">
    <source>
        <dbReference type="SAM" id="MobiDB-lite"/>
    </source>
</evidence>
<dbReference type="InterPro" id="IPR046357">
    <property type="entry name" value="PPIase_dom_sf"/>
</dbReference>
<keyword evidence="6 11" id="KW-0697">Rotamase</keyword>
<evidence type="ECO:0000256" key="7">
    <source>
        <dbReference type="ARBA" id="ARBA00023186"/>
    </source>
</evidence>
<keyword evidence="9 12" id="KW-0131">Cell cycle</keyword>
<keyword evidence="14" id="KW-0732">Signal</keyword>
<dbReference type="PROSITE" id="PS50059">
    <property type="entry name" value="FKBP_PPIASE"/>
    <property type="match status" value="1"/>
</dbReference>
<dbReference type="EMBL" id="SDKC01000001">
    <property type="protein sequence ID" value="RXS76040.1"/>
    <property type="molecule type" value="Genomic_DNA"/>
</dbReference>
<evidence type="ECO:0000256" key="12">
    <source>
        <dbReference type="RuleBase" id="RU003914"/>
    </source>
</evidence>
<accession>A0A4Q1RJW5</accession>
<keyword evidence="17" id="KW-1185">Reference proteome</keyword>
<comment type="function">
    <text evidence="10">Involved in protein export. Acts as a chaperone by maintaining the newly synthesized protein in an open conformation. Functions as a peptidyl-prolyl cis-trans isomerase.</text>
</comment>
<evidence type="ECO:0000259" key="15">
    <source>
        <dbReference type="PROSITE" id="PS50059"/>
    </source>
</evidence>
<dbReference type="InterPro" id="IPR037041">
    <property type="entry name" value="Trigger_fac_C_sf"/>
</dbReference>
<evidence type="ECO:0000256" key="1">
    <source>
        <dbReference type="ARBA" id="ARBA00000971"/>
    </source>
</evidence>
<dbReference type="GO" id="GO:0015031">
    <property type="term" value="P:protein transport"/>
    <property type="evidence" value="ECO:0007669"/>
    <property type="project" value="InterPro"/>
</dbReference>
<proteinExistence type="inferred from homology"/>
<evidence type="ECO:0000313" key="16">
    <source>
        <dbReference type="EMBL" id="RXS76040.1"/>
    </source>
</evidence>
<keyword evidence="7 12" id="KW-0143">Chaperone</keyword>
<dbReference type="InterPro" id="IPR001179">
    <property type="entry name" value="PPIase_FKBP_dom"/>
</dbReference>
<evidence type="ECO:0000256" key="2">
    <source>
        <dbReference type="ARBA" id="ARBA00004496"/>
    </source>
</evidence>
<feature type="signal peptide" evidence="14">
    <location>
        <begin position="1"/>
        <end position="20"/>
    </location>
</feature>
<reference evidence="16 17" key="1">
    <citation type="submission" date="2019-01" db="EMBL/GenBank/DDBJ databases">
        <title>Blautia sp. nov. KGMB01111 isolated human feces.</title>
        <authorList>
            <person name="Park J.-E."/>
            <person name="Kim J.-S."/>
            <person name="Park S.-H."/>
        </authorList>
    </citation>
    <scope>NUCLEOTIDE SEQUENCE [LARGE SCALE GENOMIC DNA]</scope>
    <source>
        <strain evidence="16 17">KGMB01111</strain>
    </source>
</reference>
<evidence type="ECO:0000256" key="5">
    <source>
        <dbReference type="ARBA" id="ARBA00022618"/>
    </source>
</evidence>
<dbReference type="PROSITE" id="PS51257">
    <property type="entry name" value="PROKAR_LIPOPROTEIN"/>
    <property type="match status" value="1"/>
</dbReference>
<dbReference type="AlphaFoldDB" id="A0A4Q1RJW5"/>
<dbReference type="PIRSF" id="PIRSF003095">
    <property type="entry name" value="Trigger_factor"/>
    <property type="match status" value="1"/>
</dbReference>
<comment type="catalytic activity">
    <reaction evidence="1 11">
        <text>[protein]-peptidylproline (omega=180) = [protein]-peptidylproline (omega=0)</text>
        <dbReference type="Rhea" id="RHEA:16237"/>
        <dbReference type="Rhea" id="RHEA-COMP:10747"/>
        <dbReference type="Rhea" id="RHEA-COMP:10748"/>
        <dbReference type="ChEBI" id="CHEBI:83833"/>
        <dbReference type="ChEBI" id="CHEBI:83834"/>
        <dbReference type="EC" id="5.2.1.8"/>
    </reaction>
</comment>
<feature type="domain" description="PPIase FKBP-type" evidence="15">
    <location>
        <begin position="118"/>
        <end position="178"/>
    </location>
</feature>
<evidence type="ECO:0000256" key="4">
    <source>
        <dbReference type="ARBA" id="ARBA00016902"/>
    </source>
</evidence>
<comment type="subcellular location">
    <subcellularLocation>
        <location evidence="2">Cytoplasm</location>
    </subcellularLocation>
</comment>
<evidence type="ECO:0000256" key="11">
    <source>
        <dbReference type="PROSITE-ProRule" id="PRU00277"/>
    </source>
</evidence>
<dbReference type="InterPro" id="IPR008880">
    <property type="entry name" value="Trigger_fac_C"/>
</dbReference>